<dbReference type="HOGENOM" id="CLU_038732_1_1_14"/>
<dbReference type="CDD" id="cd04730">
    <property type="entry name" value="NPD_like"/>
    <property type="match status" value="1"/>
</dbReference>
<dbReference type="OrthoDB" id="9778912at2"/>
<dbReference type="GO" id="GO:0018580">
    <property type="term" value="F:nitronate monooxygenase activity"/>
    <property type="evidence" value="ECO:0007669"/>
    <property type="project" value="InterPro"/>
</dbReference>
<dbReference type="Pfam" id="PF03060">
    <property type="entry name" value="NMO"/>
    <property type="match status" value="1"/>
</dbReference>
<dbReference type="STRING" id="1318466.BN85410940"/>
<dbReference type="KEGG" id="apal:BN85410940"/>
<reference evidence="4 5" key="1">
    <citation type="journal article" date="2013" name="J. Mol. Microbiol. Biotechnol.">
        <title>Analysis of the Complete Genomes of Acholeplasma brassicae , A. palmae and A. laidlawii and Their Comparison to the Obligate Parasites from ' Candidatus Phytoplasma'.</title>
        <authorList>
            <person name="Kube M."/>
            <person name="Siewert C."/>
            <person name="Migdoll A.M."/>
            <person name="Duduk B."/>
            <person name="Holz S."/>
            <person name="Rabus R."/>
            <person name="Seemuller E."/>
            <person name="Mitrovic J."/>
            <person name="Muller I."/>
            <person name="Buttner C."/>
            <person name="Reinhardt R."/>
        </authorList>
    </citation>
    <scope>NUCLEOTIDE SEQUENCE [LARGE SCALE GENOMIC DNA]</scope>
    <source>
        <strain evidence="4 5">J233</strain>
    </source>
</reference>
<dbReference type="InterPro" id="IPR013785">
    <property type="entry name" value="Aldolase_TIM"/>
</dbReference>
<dbReference type="RefSeq" id="WP_030003558.1">
    <property type="nucleotide sequence ID" value="NC_022538.1"/>
</dbReference>
<keyword evidence="5" id="KW-1185">Reference proteome</keyword>
<dbReference type="SUPFAM" id="SSF51412">
    <property type="entry name" value="Inosine monophosphate dehydrogenase (IMPDH)"/>
    <property type="match status" value="1"/>
</dbReference>
<evidence type="ECO:0000256" key="3">
    <source>
        <dbReference type="ARBA" id="ARBA00023002"/>
    </source>
</evidence>
<dbReference type="Proteomes" id="UP000032740">
    <property type="component" value="Chromosome"/>
</dbReference>
<accession>U4KS30</accession>
<name>U4KS30_ALTPJ</name>
<evidence type="ECO:0000256" key="1">
    <source>
        <dbReference type="ARBA" id="ARBA00022630"/>
    </source>
</evidence>
<evidence type="ECO:0000256" key="2">
    <source>
        <dbReference type="ARBA" id="ARBA00022643"/>
    </source>
</evidence>
<evidence type="ECO:0000313" key="4">
    <source>
        <dbReference type="EMBL" id="CCV64671.1"/>
    </source>
</evidence>
<keyword evidence="3" id="KW-0560">Oxidoreductase</keyword>
<dbReference type="PANTHER" id="PTHR32332:SF20">
    <property type="entry name" value="2-NITROPROPANE DIOXYGENASE-LIKE PROTEIN"/>
    <property type="match status" value="1"/>
</dbReference>
<dbReference type="EMBL" id="FO681347">
    <property type="protein sequence ID" value="CCV64671.1"/>
    <property type="molecule type" value="Genomic_DNA"/>
</dbReference>
<sequence>MKNIAELLNIKYPVIQGGMANIATAQLASAVSNAGGLGLIGSGGNDVNWVREEIRKCKQLTSKPFGVNIMLMSPHAKDIAQMVIEEGVKIITTGAGSPGIYMEAWKNAGMIVIPVVPSVALAVRMQRAGADAVVAEGTEAGGHIGELTTMALIPQVADAVTIPVIAAGGIADKRGVLAAFALGAKGVQLGTVLLATEECPVHLNYKLKVVAARDTETVVTGRNTGAPVRVLKNKMAVEYLKMTHEGASLEELETKTLGSLRKAVFEGDVDNGSFMAGQISGLVKEIKPVKQVLEELFEGVNKYQKELQVL</sequence>
<proteinExistence type="predicted"/>
<protein>
    <submittedName>
        <fullName evidence="4">Putative enoyl-(Acyl-carrier-protein) reductase II</fullName>
    </submittedName>
</protein>
<keyword evidence="2" id="KW-0288">FMN</keyword>
<dbReference type="PANTHER" id="PTHR32332">
    <property type="entry name" value="2-NITROPROPANE DIOXYGENASE"/>
    <property type="match status" value="1"/>
</dbReference>
<dbReference type="Gene3D" id="3.20.20.70">
    <property type="entry name" value="Aldolase class I"/>
    <property type="match status" value="1"/>
</dbReference>
<dbReference type="AlphaFoldDB" id="U4KS30"/>
<keyword evidence="1" id="KW-0285">Flavoprotein</keyword>
<gene>
    <name evidence="4" type="primary">fabI</name>
    <name evidence="4" type="ORF">BN85410940</name>
</gene>
<dbReference type="InterPro" id="IPR004136">
    <property type="entry name" value="NMO"/>
</dbReference>
<organism evidence="4 5">
    <name type="scientific">Alteracholeplasma palmae (strain ATCC 49389 / J233)</name>
    <name type="common">Acholeplasma palmae</name>
    <dbReference type="NCBI Taxonomy" id="1318466"/>
    <lineage>
        <taxon>Bacteria</taxon>
        <taxon>Bacillati</taxon>
        <taxon>Mycoplasmatota</taxon>
        <taxon>Mollicutes</taxon>
        <taxon>Acholeplasmatales</taxon>
        <taxon>Acholeplasmataceae</taxon>
        <taxon>Acholeplasma</taxon>
    </lineage>
</organism>
<evidence type="ECO:0000313" key="5">
    <source>
        <dbReference type="Proteomes" id="UP000032740"/>
    </source>
</evidence>